<feature type="region of interest" description="Disordered" evidence="2">
    <location>
        <begin position="321"/>
        <end position="344"/>
    </location>
</feature>
<accession>A0ABR3BLX9</accession>
<dbReference type="GeneID" id="91992456"/>
<evidence type="ECO:0008006" key="5">
    <source>
        <dbReference type="Google" id="ProtNLM"/>
    </source>
</evidence>
<evidence type="ECO:0000256" key="1">
    <source>
        <dbReference type="ARBA" id="ARBA00006658"/>
    </source>
</evidence>
<proteinExistence type="inferred from homology"/>
<comment type="similarity">
    <text evidence="1">Belongs to the TIP41 family.</text>
</comment>
<gene>
    <name evidence="3" type="ORF">I308_105601</name>
</gene>
<organism evidence="3 4">
    <name type="scientific">Cryptococcus tetragattii IND107</name>
    <dbReference type="NCBI Taxonomy" id="1296105"/>
    <lineage>
        <taxon>Eukaryota</taxon>
        <taxon>Fungi</taxon>
        <taxon>Dikarya</taxon>
        <taxon>Basidiomycota</taxon>
        <taxon>Agaricomycotina</taxon>
        <taxon>Tremellomycetes</taxon>
        <taxon>Tremellales</taxon>
        <taxon>Cryptococcaceae</taxon>
        <taxon>Cryptococcus</taxon>
        <taxon>Cryptococcus gattii species complex</taxon>
    </lineage>
</organism>
<name>A0ABR3BLX9_9TREE</name>
<evidence type="ECO:0000256" key="2">
    <source>
        <dbReference type="SAM" id="MobiDB-lite"/>
    </source>
</evidence>
<dbReference type="InterPro" id="IPR007303">
    <property type="entry name" value="TIP41-like"/>
</dbReference>
<sequence>MAHPPAITSDPAKLPHLSMSNPAYSVQTLRNVHSITIGSWSIVSTKKPILNGKEIEAAEKSLNLPLPEMTFGNNSLSLVYNPTTPSPLDLTTASRPITVSLEGRVNLSFKTLDALAGVATGEGWEERVGGGVLVSMAEKWGKNKSWATTESTPVPAAGVFDVPVPSKPVKPHDWTYSTCYAGSIAGPSTFEPSPTHSLPLSLLARQDPVLDQILYYEDVPLYEDELHDNGESILNARIRVMPHSFFILARLFVRVDNVLFRIYDVRIYHAFGSEEVIREVSGMEAGYDTVKQFLEKPSDLSPLTDPNWVYSVMTQLSNLPVHSPAHRRSSSSSSSRPGKPWPGLGKKVEILKLPKVAVDEIGKGLEKVQL</sequence>
<reference evidence="3 4" key="2">
    <citation type="submission" date="2024-01" db="EMBL/GenBank/DDBJ databases">
        <title>Comparative genomics of Cryptococcus and Kwoniella reveals pathogenesis evolution and contrasting modes of karyotype evolution via chromosome fusion or intercentromeric recombination.</title>
        <authorList>
            <person name="Coelho M.A."/>
            <person name="David-Palma M."/>
            <person name="Shea T."/>
            <person name="Bowers K."/>
            <person name="Mcginley-Smith S."/>
            <person name="Mohammad A.W."/>
            <person name="Gnirke A."/>
            <person name="Yurkov A.M."/>
            <person name="Nowrousian M."/>
            <person name="Sun S."/>
            <person name="Cuomo C.A."/>
            <person name="Heitman J."/>
        </authorList>
    </citation>
    <scope>NUCLEOTIDE SEQUENCE [LARGE SCALE GENOMIC DNA]</scope>
    <source>
        <strain evidence="3 4">IND107</strain>
    </source>
</reference>
<protein>
    <recommendedName>
        <fullName evidence="5">Type 2A phosphatase activator TIP41</fullName>
    </recommendedName>
</protein>
<dbReference type="Proteomes" id="UP000054399">
    <property type="component" value="Unassembled WGS sequence"/>
</dbReference>
<dbReference type="RefSeq" id="XP_066612001.1">
    <property type="nucleotide sequence ID" value="XM_066760055.1"/>
</dbReference>
<evidence type="ECO:0000313" key="3">
    <source>
        <dbReference type="EMBL" id="KAL0243634.1"/>
    </source>
</evidence>
<dbReference type="PANTHER" id="PTHR21021:SF16">
    <property type="entry name" value="TIP41-LIKE PROTEIN"/>
    <property type="match status" value="1"/>
</dbReference>
<evidence type="ECO:0000313" key="4">
    <source>
        <dbReference type="Proteomes" id="UP000054399"/>
    </source>
</evidence>
<dbReference type="PANTHER" id="PTHR21021">
    <property type="entry name" value="GAF/PUTATIVE CYTOSKELETAL PROTEIN"/>
    <property type="match status" value="1"/>
</dbReference>
<dbReference type="Pfam" id="PF04176">
    <property type="entry name" value="TIP41"/>
    <property type="match status" value="1"/>
</dbReference>
<dbReference type="InterPro" id="IPR051330">
    <property type="entry name" value="Phosphatase_reg/MetRdx"/>
</dbReference>
<dbReference type="EMBL" id="ATAM02000010">
    <property type="protein sequence ID" value="KAL0243634.1"/>
    <property type="molecule type" value="Genomic_DNA"/>
</dbReference>
<keyword evidence="4" id="KW-1185">Reference proteome</keyword>
<comment type="caution">
    <text evidence="3">The sequence shown here is derived from an EMBL/GenBank/DDBJ whole genome shotgun (WGS) entry which is preliminary data.</text>
</comment>
<reference evidence="4" key="1">
    <citation type="submission" date="2015-01" db="EMBL/GenBank/DDBJ databases">
        <title>The Genome Sequence of Cryptococcus gattii MMRL2647.</title>
        <authorList>
            <consortium name="The Broad Institute Genomics Platform"/>
            <person name="Cuomo C."/>
            <person name="Litvintseva A."/>
            <person name="Chen Y."/>
            <person name="Heitman J."/>
            <person name="Sun S."/>
            <person name="Springer D."/>
            <person name="Dromer F."/>
            <person name="Young S."/>
            <person name="Zeng Q."/>
            <person name="Gargeya S."/>
            <person name="Abouelleil A."/>
            <person name="Alvarado L."/>
            <person name="Chapman S.B."/>
            <person name="Gainer-Dewar J."/>
            <person name="Goldberg J."/>
            <person name="Griggs A."/>
            <person name="Gujja S."/>
            <person name="Hansen M."/>
            <person name="Howarth C."/>
            <person name="Imamovic A."/>
            <person name="Larimer J."/>
            <person name="Murphy C."/>
            <person name="Naylor J."/>
            <person name="Pearson M."/>
            <person name="Priest M."/>
            <person name="Roberts A."/>
            <person name="Saif S."/>
            <person name="Shea T."/>
            <person name="Sykes S."/>
            <person name="Wortman J."/>
            <person name="Nusbaum C."/>
            <person name="Birren B."/>
        </authorList>
    </citation>
    <scope>NUCLEOTIDE SEQUENCE [LARGE SCALE GENOMIC DNA]</scope>
    <source>
        <strain evidence="4">IND107</strain>
    </source>
</reference>